<dbReference type="HOGENOM" id="CLU_100715_7_3_0"/>
<evidence type="ECO:0000313" key="3">
    <source>
        <dbReference type="Proteomes" id="UP000000787"/>
    </source>
</evidence>
<dbReference type="STRING" id="316274.Haur_0144"/>
<dbReference type="EMBL" id="CP000875">
    <property type="protein sequence ID" value="ABX02796.1"/>
    <property type="molecule type" value="Genomic_DNA"/>
</dbReference>
<dbReference type="GO" id="GO:0005829">
    <property type="term" value="C:cytosol"/>
    <property type="evidence" value="ECO:0007669"/>
    <property type="project" value="TreeGrafter"/>
</dbReference>
<dbReference type="Proteomes" id="UP000000787">
    <property type="component" value="Chromosome"/>
</dbReference>
<dbReference type="Gene3D" id="3.30.1330.40">
    <property type="entry name" value="RutC-like"/>
    <property type="match status" value="1"/>
</dbReference>
<dbReference type="PANTHER" id="PTHR11803">
    <property type="entry name" value="2-IMINOBUTANOATE/2-IMINOPROPANOATE DEAMINASE RIDA"/>
    <property type="match status" value="1"/>
</dbReference>
<reference evidence="2 3" key="1">
    <citation type="journal article" date="2011" name="Stand. Genomic Sci.">
        <title>Complete genome sequence of the filamentous gliding predatory bacterium Herpetosiphon aurantiacus type strain (114-95(T)).</title>
        <authorList>
            <person name="Kiss H."/>
            <person name="Nett M."/>
            <person name="Domin N."/>
            <person name="Martin K."/>
            <person name="Maresca J.A."/>
            <person name="Copeland A."/>
            <person name="Lapidus A."/>
            <person name="Lucas S."/>
            <person name="Berry K.W."/>
            <person name="Glavina Del Rio T."/>
            <person name="Dalin E."/>
            <person name="Tice H."/>
            <person name="Pitluck S."/>
            <person name="Richardson P."/>
            <person name="Bruce D."/>
            <person name="Goodwin L."/>
            <person name="Han C."/>
            <person name="Detter J.C."/>
            <person name="Schmutz J."/>
            <person name="Brettin T."/>
            <person name="Land M."/>
            <person name="Hauser L."/>
            <person name="Kyrpides N.C."/>
            <person name="Ivanova N."/>
            <person name="Goker M."/>
            <person name="Woyke T."/>
            <person name="Klenk H.P."/>
            <person name="Bryant D.A."/>
        </authorList>
    </citation>
    <scope>NUCLEOTIDE SEQUENCE [LARGE SCALE GENOMIC DNA]</scope>
    <source>
        <strain evidence="3">ATCC 23779 / DSM 785 / 114-95</strain>
    </source>
</reference>
<protein>
    <submittedName>
        <fullName evidence="2">Endoribonuclease L-PSP</fullName>
    </submittedName>
</protein>
<dbReference type="InterPro" id="IPR006175">
    <property type="entry name" value="YjgF/YER057c/UK114"/>
</dbReference>
<evidence type="ECO:0000313" key="2">
    <source>
        <dbReference type="EMBL" id="ABX02796.1"/>
    </source>
</evidence>
<gene>
    <name evidence="2" type="ordered locus">Haur_0144</name>
</gene>
<comment type="similarity">
    <text evidence="1">Belongs to the RutC family.</text>
</comment>
<proteinExistence type="inferred from homology"/>
<keyword evidence="3" id="KW-1185">Reference proteome</keyword>
<sequence>MTREVISTPNAPAAIGPYSQAIAIDGLLFCSGQIPLDPATGQVIEGDVTAQTRRVMENIRAVLTAANTSFEKVVKTTIFLADMNDFAAVNAVYGEYFPENPPARSTVQVARLPRDVQVEVEVIVLR</sequence>
<dbReference type="Pfam" id="PF01042">
    <property type="entry name" value="Ribonuc_L-PSP"/>
    <property type="match status" value="1"/>
</dbReference>
<dbReference type="GO" id="GO:0019239">
    <property type="term" value="F:deaminase activity"/>
    <property type="evidence" value="ECO:0007669"/>
    <property type="project" value="TreeGrafter"/>
</dbReference>
<dbReference type="PANTHER" id="PTHR11803:SF39">
    <property type="entry name" value="2-IMINOBUTANOATE_2-IMINOPROPANOATE DEAMINASE"/>
    <property type="match status" value="1"/>
</dbReference>
<dbReference type="BioCyc" id="HAUR316274:GHYA-147-MONOMER"/>
<dbReference type="FunFam" id="3.30.1330.40:FF:000001">
    <property type="entry name" value="L-PSP family endoribonuclease"/>
    <property type="match status" value="1"/>
</dbReference>
<dbReference type="FunCoup" id="A9B5H1">
    <property type="interactions" value="449"/>
</dbReference>
<dbReference type="eggNOG" id="COG0251">
    <property type="taxonomic scope" value="Bacteria"/>
</dbReference>
<dbReference type="InParanoid" id="A9B5H1"/>
<dbReference type="AlphaFoldDB" id="A9B5H1"/>
<dbReference type="CDD" id="cd00448">
    <property type="entry name" value="YjgF_YER057c_UK114_family"/>
    <property type="match status" value="1"/>
</dbReference>
<organism evidence="2 3">
    <name type="scientific">Herpetosiphon aurantiacus (strain ATCC 23779 / DSM 785 / 114-95)</name>
    <dbReference type="NCBI Taxonomy" id="316274"/>
    <lineage>
        <taxon>Bacteria</taxon>
        <taxon>Bacillati</taxon>
        <taxon>Chloroflexota</taxon>
        <taxon>Chloroflexia</taxon>
        <taxon>Herpetosiphonales</taxon>
        <taxon>Herpetosiphonaceae</taxon>
        <taxon>Herpetosiphon</taxon>
    </lineage>
</organism>
<accession>A9B5H1</accession>
<dbReference type="NCBIfam" id="TIGR00004">
    <property type="entry name" value="Rid family detoxifying hydrolase"/>
    <property type="match status" value="1"/>
</dbReference>
<dbReference type="InterPro" id="IPR035959">
    <property type="entry name" value="RutC-like_sf"/>
</dbReference>
<dbReference type="KEGG" id="hau:Haur_0144"/>
<name>A9B5H1_HERA2</name>
<evidence type="ECO:0000256" key="1">
    <source>
        <dbReference type="ARBA" id="ARBA00010552"/>
    </source>
</evidence>
<dbReference type="InterPro" id="IPR006056">
    <property type="entry name" value="RidA"/>
</dbReference>
<dbReference type="SUPFAM" id="SSF55298">
    <property type="entry name" value="YjgF-like"/>
    <property type="match status" value="1"/>
</dbReference>